<evidence type="ECO:0000256" key="1">
    <source>
        <dbReference type="SAM" id="Phobius"/>
    </source>
</evidence>
<evidence type="ECO:0000313" key="2">
    <source>
        <dbReference type="EMBL" id="KAG7350923.1"/>
    </source>
</evidence>
<keyword evidence="1" id="KW-0812">Transmembrane</keyword>
<sequence length="556" mass="63227">MSSLRSMKGINARNDANREQFGRHRQFSMSRAFVKGVVGFFTLQFAWILWGFTTLTGLDDNDPFWTLSEPHLQPFRSTPTPLQPSGHFNGYAVFFHDLTKNTSYHSRPYTSLHCVGENYQGGDAWMQRSCHFRFLCFNVSSREFEVYLRPVDNSLQEMVTLPKDNHHPLLMDMTSSVLHDPSTTASPIFLEDGTSVNSVSLGGIRPEWIPFSSDKHPLKWFPRVVNSVPPDKYYALEEHVIFTPFQSTGAWDPSRLLWDDFFPIFNLLHMFQLAEVNGDDLYREPRYKQQPLLMRMVSEESALPGACDDENFGKNQQCVETMNIFRQLIGHSKNELSHISTQLEATLRLFDEEVAPESNLVCAKDGVAGMGPLTSRGVRNLVQGRQTTKSGNNLGRGGLFWRFRNYCLYNMGISNREAEAVQTKPSIITMIRTSESNVDKYVNAVKARFSTNRMVQIENVDTDQASISDMINTVSRTRILVSTMSEATLLALFLPKGAHIVILRSSNNNDDDENVVKEDLLMNLSHLVFHRLSIKDVDNAAEAAYLVDVLDRLINR</sequence>
<dbReference type="EMBL" id="JAGRRH010000018">
    <property type="protein sequence ID" value="KAG7350923.1"/>
    <property type="molecule type" value="Genomic_DNA"/>
</dbReference>
<reference evidence="2" key="1">
    <citation type="journal article" date="2021" name="Sci. Rep.">
        <title>Diploid genomic architecture of Nitzschia inconspicua, an elite biomass production diatom.</title>
        <authorList>
            <person name="Oliver A."/>
            <person name="Podell S."/>
            <person name="Pinowska A."/>
            <person name="Traller J.C."/>
            <person name="Smith S.R."/>
            <person name="McClure R."/>
            <person name="Beliaev A."/>
            <person name="Bohutskyi P."/>
            <person name="Hill E.A."/>
            <person name="Rabines A."/>
            <person name="Zheng H."/>
            <person name="Allen L.Z."/>
            <person name="Kuo A."/>
            <person name="Grigoriev I.V."/>
            <person name="Allen A.E."/>
            <person name="Hazlebeck D."/>
            <person name="Allen E.E."/>
        </authorList>
    </citation>
    <scope>NUCLEOTIDE SEQUENCE</scope>
    <source>
        <strain evidence="2">Hildebrandi</strain>
    </source>
</reference>
<dbReference type="AlphaFoldDB" id="A0A9K3PKR9"/>
<dbReference type="Proteomes" id="UP000693970">
    <property type="component" value="Unassembled WGS sequence"/>
</dbReference>
<evidence type="ECO:0008006" key="4">
    <source>
        <dbReference type="Google" id="ProtNLM"/>
    </source>
</evidence>
<keyword evidence="3" id="KW-1185">Reference proteome</keyword>
<evidence type="ECO:0000313" key="3">
    <source>
        <dbReference type="Proteomes" id="UP000693970"/>
    </source>
</evidence>
<keyword evidence="1" id="KW-0472">Membrane</keyword>
<comment type="caution">
    <text evidence="2">The sequence shown here is derived from an EMBL/GenBank/DDBJ whole genome shotgun (WGS) entry which is preliminary data.</text>
</comment>
<organism evidence="2 3">
    <name type="scientific">Nitzschia inconspicua</name>
    <dbReference type="NCBI Taxonomy" id="303405"/>
    <lineage>
        <taxon>Eukaryota</taxon>
        <taxon>Sar</taxon>
        <taxon>Stramenopiles</taxon>
        <taxon>Ochrophyta</taxon>
        <taxon>Bacillariophyta</taxon>
        <taxon>Bacillariophyceae</taxon>
        <taxon>Bacillariophycidae</taxon>
        <taxon>Bacillariales</taxon>
        <taxon>Bacillariaceae</taxon>
        <taxon>Nitzschia</taxon>
    </lineage>
</organism>
<feature type="transmembrane region" description="Helical" evidence="1">
    <location>
        <begin position="32"/>
        <end position="52"/>
    </location>
</feature>
<gene>
    <name evidence="2" type="ORF">IV203_010283</name>
</gene>
<dbReference type="OrthoDB" id="53793at2759"/>
<protein>
    <recommendedName>
        <fullName evidence="4">Glycosyltransferase</fullName>
    </recommendedName>
</protein>
<keyword evidence="1" id="KW-1133">Transmembrane helix</keyword>
<accession>A0A9K3PKR9</accession>
<proteinExistence type="predicted"/>
<reference evidence="2" key="2">
    <citation type="submission" date="2021-04" db="EMBL/GenBank/DDBJ databases">
        <authorList>
            <person name="Podell S."/>
        </authorList>
    </citation>
    <scope>NUCLEOTIDE SEQUENCE</scope>
    <source>
        <strain evidence="2">Hildebrandi</strain>
    </source>
</reference>
<name>A0A9K3PKR9_9STRA</name>